<proteinExistence type="predicted"/>
<dbReference type="Pfam" id="PF05114">
    <property type="entry name" value="MbnB_TglH_ChrH"/>
    <property type="match status" value="1"/>
</dbReference>
<name>A0A518FGW6_9PLAN</name>
<organism evidence="1 2">
    <name type="scientific">Gimesia panareensis</name>
    <dbReference type="NCBI Taxonomy" id="2527978"/>
    <lineage>
        <taxon>Bacteria</taxon>
        <taxon>Pseudomonadati</taxon>
        <taxon>Planctomycetota</taxon>
        <taxon>Planctomycetia</taxon>
        <taxon>Planctomycetales</taxon>
        <taxon>Planctomycetaceae</taxon>
        <taxon>Gimesia</taxon>
    </lineage>
</organism>
<evidence type="ECO:0000313" key="2">
    <source>
        <dbReference type="Proteomes" id="UP000320839"/>
    </source>
</evidence>
<dbReference type="PANTHER" id="PTHR42194:SF1">
    <property type="entry name" value="UPF0276 PROTEIN HI_1600"/>
    <property type="match status" value="1"/>
</dbReference>
<evidence type="ECO:0008006" key="3">
    <source>
        <dbReference type="Google" id="ProtNLM"/>
    </source>
</evidence>
<dbReference type="PANTHER" id="PTHR42194">
    <property type="entry name" value="UPF0276 PROTEIN HI_1600"/>
    <property type="match status" value="1"/>
</dbReference>
<reference evidence="1 2" key="1">
    <citation type="submission" date="2019-02" db="EMBL/GenBank/DDBJ databases">
        <title>Deep-cultivation of Planctomycetes and their phenomic and genomic characterization uncovers novel biology.</title>
        <authorList>
            <person name="Wiegand S."/>
            <person name="Jogler M."/>
            <person name="Boedeker C."/>
            <person name="Pinto D."/>
            <person name="Vollmers J."/>
            <person name="Rivas-Marin E."/>
            <person name="Kohn T."/>
            <person name="Peeters S.H."/>
            <person name="Heuer A."/>
            <person name="Rast P."/>
            <person name="Oberbeckmann S."/>
            <person name="Bunk B."/>
            <person name="Jeske O."/>
            <person name="Meyerdierks A."/>
            <person name="Storesund J.E."/>
            <person name="Kallscheuer N."/>
            <person name="Luecker S."/>
            <person name="Lage O.M."/>
            <person name="Pohl T."/>
            <person name="Merkel B.J."/>
            <person name="Hornburger P."/>
            <person name="Mueller R.-W."/>
            <person name="Bruemmer F."/>
            <person name="Labrenz M."/>
            <person name="Spormann A.M."/>
            <person name="Op den Camp H."/>
            <person name="Overmann J."/>
            <person name="Amann R."/>
            <person name="Jetten M.S.M."/>
            <person name="Mascher T."/>
            <person name="Medema M.H."/>
            <person name="Devos D.P."/>
            <person name="Kaster A.-K."/>
            <person name="Ovreas L."/>
            <person name="Rohde M."/>
            <person name="Galperin M.Y."/>
            <person name="Jogler C."/>
        </authorList>
    </citation>
    <scope>NUCLEOTIDE SEQUENCE [LARGE SCALE GENOMIC DNA]</scope>
    <source>
        <strain evidence="1 2">Pan153</strain>
    </source>
</reference>
<dbReference type="InterPro" id="IPR007801">
    <property type="entry name" value="MbnB/TglH/ChrH"/>
</dbReference>
<gene>
    <name evidence="1" type="ORF">Pan153_02020</name>
</gene>
<evidence type="ECO:0000313" key="1">
    <source>
        <dbReference type="EMBL" id="QDV15588.1"/>
    </source>
</evidence>
<dbReference type="SUPFAM" id="SSF51658">
    <property type="entry name" value="Xylose isomerase-like"/>
    <property type="match status" value="1"/>
</dbReference>
<dbReference type="NCBIfam" id="NF003818">
    <property type="entry name" value="PRK05409.1"/>
    <property type="match status" value="1"/>
</dbReference>
<dbReference type="AlphaFoldDB" id="A0A518FGW6"/>
<dbReference type="EMBL" id="CP036317">
    <property type="protein sequence ID" value="QDV15588.1"/>
    <property type="molecule type" value="Genomic_DNA"/>
</dbReference>
<dbReference type="Proteomes" id="UP000320839">
    <property type="component" value="Chromosome"/>
</dbReference>
<accession>A0A518FGW6</accession>
<protein>
    <recommendedName>
        <fullName evidence="3">DUF692 domain-containing protein</fullName>
    </recommendedName>
</protein>
<sequence length="284" mass="32063">MVAVAEDVAVTDHQEIIEVPLMGVGLRQPFADWVLSHPPELDCVEVTAEHFFDNGTAILAQLADHYQVSVHGLGLSLGTPGPLDESTLRQFQRVADQTNARWITEHIAFTKTDDVDLGHLNPLPMTTGSLTTLADHAREVMDRCQRPLLLENITSYLRIPGEFSEPDFLNRLCERAGIGLLLDVTNLFINSQNHDFDPIDWLHEVESDFIRQVHIVGYSIRDGVYHDRHSEPIQDNLYELLREVVSYAPVEAVILERDVDIPAVGELARELHRLEETCERARHG</sequence>
<dbReference type="Gene3D" id="3.20.20.150">
    <property type="entry name" value="Divalent-metal-dependent TIM barrel enzymes"/>
    <property type="match status" value="1"/>
</dbReference>
<dbReference type="InterPro" id="IPR036237">
    <property type="entry name" value="Xyl_isomerase-like_sf"/>
</dbReference>